<evidence type="ECO:0000259" key="2">
    <source>
        <dbReference type="Pfam" id="PF02866"/>
    </source>
</evidence>
<feature type="region of interest" description="Disordered" evidence="1">
    <location>
        <begin position="97"/>
        <end position="117"/>
    </location>
</feature>
<dbReference type="GO" id="GO:0016616">
    <property type="term" value="F:oxidoreductase activity, acting on the CH-OH group of donors, NAD or NADP as acceptor"/>
    <property type="evidence" value="ECO:0007669"/>
    <property type="project" value="InterPro"/>
</dbReference>
<dbReference type="Gene3D" id="3.90.110.10">
    <property type="entry name" value="Lactate dehydrogenase/glycoside hydrolase, family 4, C-terminal"/>
    <property type="match status" value="1"/>
</dbReference>
<dbReference type="AlphaFoldDB" id="A0A2U1PAE4"/>
<dbReference type="Pfam" id="PF02866">
    <property type="entry name" value="Ldh_1_C"/>
    <property type="match status" value="1"/>
</dbReference>
<keyword evidence="3" id="KW-0378">Hydrolase</keyword>
<protein>
    <submittedName>
        <fullName evidence="3">Lactate dehydrogenase/glycoside hydrolase, family 4, C-terminal</fullName>
    </submittedName>
</protein>
<dbReference type="Proteomes" id="UP000245207">
    <property type="component" value="Unassembled WGS sequence"/>
</dbReference>
<organism evidence="3 4">
    <name type="scientific">Artemisia annua</name>
    <name type="common">Sweet wormwood</name>
    <dbReference type="NCBI Taxonomy" id="35608"/>
    <lineage>
        <taxon>Eukaryota</taxon>
        <taxon>Viridiplantae</taxon>
        <taxon>Streptophyta</taxon>
        <taxon>Embryophyta</taxon>
        <taxon>Tracheophyta</taxon>
        <taxon>Spermatophyta</taxon>
        <taxon>Magnoliopsida</taxon>
        <taxon>eudicotyledons</taxon>
        <taxon>Gunneridae</taxon>
        <taxon>Pentapetalae</taxon>
        <taxon>asterids</taxon>
        <taxon>campanulids</taxon>
        <taxon>Asterales</taxon>
        <taxon>Asteraceae</taxon>
        <taxon>Asteroideae</taxon>
        <taxon>Anthemideae</taxon>
        <taxon>Artemisiinae</taxon>
        <taxon>Artemisia</taxon>
    </lineage>
</organism>
<evidence type="ECO:0000313" key="4">
    <source>
        <dbReference type="Proteomes" id="UP000245207"/>
    </source>
</evidence>
<proteinExistence type="predicted"/>
<dbReference type="GO" id="GO:0016787">
    <property type="term" value="F:hydrolase activity"/>
    <property type="evidence" value="ECO:0007669"/>
    <property type="project" value="UniProtKB-KW"/>
</dbReference>
<comment type="caution">
    <text evidence="3">The sequence shown here is derived from an EMBL/GenBank/DDBJ whole genome shotgun (WGS) entry which is preliminary data.</text>
</comment>
<evidence type="ECO:0000313" key="3">
    <source>
        <dbReference type="EMBL" id="PWA82722.1"/>
    </source>
</evidence>
<reference evidence="3 4" key="1">
    <citation type="journal article" date="2018" name="Mol. Plant">
        <title>The genome of Artemisia annua provides insight into the evolution of Asteraceae family and artemisinin biosynthesis.</title>
        <authorList>
            <person name="Shen Q."/>
            <person name="Zhang L."/>
            <person name="Liao Z."/>
            <person name="Wang S."/>
            <person name="Yan T."/>
            <person name="Shi P."/>
            <person name="Liu M."/>
            <person name="Fu X."/>
            <person name="Pan Q."/>
            <person name="Wang Y."/>
            <person name="Lv Z."/>
            <person name="Lu X."/>
            <person name="Zhang F."/>
            <person name="Jiang W."/>
            <person name="Ma Y."/>
            <person name="Chen M."/>
            <person name="Hao X."/>
            <person name="Li L."/>
            <person name="Tang Y."/>
            <person name="Lv G."/>
            <person name="Zhou Y."/>
            <person name="Sun X."/>
            <person name="Brodelius P.E."/>
            <person name="Rose J.K.C."/>
            <person name="Tang K."/>
        </authorList>
    </citation>
    <scope>NUCLEOTIDE SEQUENCE [LARGE SCALE GENOMIC DNA]</scope>
    <source>
        <strain evidence="4">cv. Huhao1</strain>
        <tissue evidence="3">Leaf</tissue>
    </source>
</reference>
<name>A0A2U1PAE4_ARTAN</name>
<evidence type="ECO:0000256" key="1">
    <source>
        <dbReference type="SAM" id="MobiDB-lite"/>
    </source>
</evidence>
<dbReference type="SUPFAM" id="SSF56327">
    <property type="entry name" value="LDH C-terminal domain-like"/>
    <property type="match status" value="1"/>
</dbReference>
<dbReference type="InterPro" id="IPR015955">
    <property type="entry name" value="Lactate_DH/Glyco_Ohase_4_C"/>
</dbReference>
<sequence length="136" mass="15378">MMRGLRKKGIQNSSTSHTQQDGWVWVKPACSFTKEETEYLTKRIQDGGTEAIARAASTKLSMAYAAVKFADCYFQARRLHEQGTYNELWRGVCGTMARGGEHKEDPRRSGESQETEHVIQESHTFAAAHEIKLDKV</sequence>
<accession>A0A2U1PAE4</accession>
<dbReference type="STRING" id="35608.A0A2U1PAE4"/>
<feature type="compositionally biased region" description="Basic and acidic residues" evidence="1">
    <location>
        <begin position="99"/>
        <end position="117"/>
    </location>
</feature>
<gene>
    <name evidence="3" type="ORF">CTI12_AA174310</name>
</gene>
<dbReference type="InterPro" id="IPR022383">
    <property type="entry name" value="Lactate/malate_DH_C"/>
</dbReference>
<keyword evidence="4" id="KW-1185">Reference proteome</keyword>
<feature type="domain" description="Lactate/malate dehydrogenase C-terminal" evidence="2">
    <location>
        <begin position="24"/>
        <end position="76"/>
    </location>
</feature>
<dbReference type="EMBL" id="PKPP01001439">
    <property type="protein sequence ID" value="PWA82722.1"/>
    <property type="molecule type" value="Genomic_DNA"/>
</dbReference>